<dbReference type="GO" id="GO:0006935">
    <property type="term" value="P:chemotaxis"/>
    <property type="evidence" value="ECO:0007669"/>
    <property type="project" value="InterPro"/>
</dbReference>
<reference evidence="9" key="1">
    <citation type="submission" date="2021-01" db="EMBL/GenBank/DDBJ databases">
        <title>Whole genome shotgun sequence of Virgisporangium aliadipatigenens NBRC 105644.</title>
        <authorList>
            <person name="Komaki H."/>
            <person name="Tamura T."/>
        </authorList>
    </citation>
    <scope>NUCLEOTIDE SEQUENCE</scope>
    <source>
        <strain evidence="9">NBRC 105644</strain>
    </source>
</reference>
<dbReference type="GO" id="GO:0007165">
    <property type="term" value="P:signal transduction"/>
    <property type="evidence" value="ECO:0007669"/>
    <property type="project" value="UniProtKB-KW"/>
</dbReference>
<sequence>MQLRHRLLALGVGGTIVTALVLVGVGAVESDRFSDGAAKDMERVIDANLGRVAEDVTRLATAVGDAVQNDVNRAQQVAIAELNQRGGMSVTGPPAVTWEATNQFTQAKSKVVLPFARVGNVWLNQNSDPAVPTPVVDEVVGMLGGTVTIFQRMNPAGDLLRVATNVKNKAGKRAIGTYIPAIGADGNPNAVATAIKDGKPYRGVALVVDTWYVTGYDPVKNAAGEVIGAIYFGVPQADAIASLTKNIASTKVGDNGCVTVFSTNTADLGRTIASCNADEVNKTVLDAKDANGVEWVKQIVEAAPKLAADGKFEAVYQLPGSAGAPVARSEVVVTYYAPYKWAIVTRAYEGDHATLAQGLADGRSTMLTAFGLAATLLALVMGTVAWFWARRLSRRLTEVTQALTLVSKRDLTVSVPARGSDEIGQMGAALNTAVGELRVLLGEITGTAHDVASSAGRVSAVGDELGGASENAAAQAEAVASSAREVSSNVQTVATGSDEMAQSIGEIAQNAQEAAKVALDSVKLAQEATRVMGQLGDSSAQIVDVVKVISGIAEQTNLLALNATIEAARAGASGKGFAVVAGEVKELAQQTATATEDVTTRVAAIRNDTEGAVSAIKAIAAAIDRVSDFQRAIATAVEEQTATTAEMRRNVGRAAEGSGSIATSIDSVTDSVSTARQAVESSREAAAKLNANADTLTALVNRFRL</sequence>
<dbReference type="SMART" id="SM00283">
    <property type="entry name" value="MA"/>
    <property type="match status" value="1"/>
</dbReference>
<evidence type="ECO:0000256" key="3">
    <source>
        <dbReference type="ARBA" id="ARBA00023224"/>
    </source>
</evidence>
<dbReference type="GO" id="GO:0016020">
    <property type="term" value="C:membrane"/>
    <property type="evidence" value="ECO:0007669"/>
    <property type="project" value="InterPro"/>
</dbReference>
<evidence type="ECO:0000259" key="8">
    <source>
        <dbReference type="PROSITE" id="PS50885"/>
    </source>
</evidence>
<dbReference type="SUPFAM" id="SSF58104">
    <property type="entry name" value="Methyl-accepting chemotaxis protein (MCP) signaling domain"/>
    <property type="match status" value="1"/>
</dbReference>
<dbReference type="GO" id="GO:0004888">
    <property type="term" value="F:transmembrane signaling receptor activity"/>
    <property type="evidence" value="ECO:0007669"/>
    <property type="project" value="InterPro"/>
</dbReference>
<gene>
    <name evidence="9" type="ORF">Val02_34960</name>
</gene>
<dbReference type="Gene3D" id="3.30.450.20">
    <property type="entry name" value="PAS domain"/>
    <property type="match status" value="1"/>
</dbReference>
<feature type="transmembrane region" description="Helical" evidence="6">
    <location>
        <begin position="366"/>
        <end position="389"/>
    </location>
</feature>
<dbReference type="AlphaFoldDB" id="A0A8J3YME9"/>
<evidence type="ECO:0000256" key="5">
    <source>
        <dbReference type="PROSITE-ProRule" id="PRU00284"/>
    </source>
</evidence>
<dbReference type="RefSeq" id="WP_203900144.1">
    <property type="nucleotide sequence ID" value="NZ_BOPF01000012.1"/>
</dbReference>
<evidence type="ECO:0000259" key="7">
    <source>
        <dbReference type="PROSITE" id="PS50111"/>
    </source>
</evidence>
<evidence type="ECO:0000256" key="1">
    <source>
        <dbReference type="ARBA" id="ARBA00022692"/>
    </source>
</evidence>
<dbReference type="PROSITE" id="PS50885">
    <property type="entry name" value="HAMP"/>
    <property type="match status" value="1"/>
</dbReference>
<dbReference type="Pfam" id="PF00015">
    <property type="entry name" value="MCPsignal"/>
    <property type="match status" value="1"/>
</dbReference>
<dbReference type="InterPro" id="IPR004090">
    <property type="entry name" value="Chemotax_Me-accpt_rcpt"/>
</dbReference>
<dbReference type="InterPro" id="IPR004089">
    <property type="entry name" value="MCPsignal_dom"/>
</dbReference>
<protein>
    <submittedName>
        <fullName evidence="9">Methyl-accepting chemotaxis protein</fullName>
    </submittedName>
</protein>
<dbReference type="InterPro" id="IPR029151">
    <property type="entry name" value="Sensor-like_sf"/>
</dbReference>
<dbReference type="CDD" id="cd06225">
    <property type="entry name" value="HAMP"/>
    <property type="match status" value="1"/>
</dbReference>
<comment type="caution">
    <text evidence="9">The sequence shown here is derived from an EMBL/GenBank/DDBJ whole genome shotgun (WGS) entry which is preliminary data.</text>
</comment>
<comment type="similarity">
    <text evidence="4">Belongs to the methyl-accepting chemotaxis (MCP) protein family.</text>
</comment>
<dbReference type="Gene3D" id="1.10.287.950">
    <property type="entry name" value="Methyl-accepting chemotaxis protein"/>
    <property type="match status" value="1"/>
</dbReference>
<dbReference type="InterPro" id="IPR033462">
    <property type="entry name" value="Cache_3-Cache_2"/>
</dbReference>
<keyword evidence="6" id="KW-0472">Membrane</keyword>
<dbReference type="PANTHER" id="PTHR32089:SF112">
    <property type="entry name" value="LYSOZYME-LIKE PROTEIN-RELATED"/>
    <property type="match status" value="1"/>
</dbReference>
<accession>A0A8J3YME9</accession>
<evidence type="ECO:0000256" key="6">
    <source>
        <dbReference type="SAM" id="Phobius"/>
    </source>
</evidence>
<dbReference type="EMBL" id="BOPF01000012">
    <property type="protein sequence ID" value="GIJ46610.1"/>
    <property type="molecule type" value="Genomic_DNA"/>
</dbReference>
<dbReference type="Pfam" id="PF00672">
    <property type="entry name" value="HAMP"/>
    <property type="match status" value="1"/>
</dbReference>
<evidence type="ECO:0000313" key="10">
    <source>
        <dbReference type="Proteomes" id="UP000619260"/>
    </source>
</evidence>
<keyword evidence="1 6" id="KW-0812">Transmembrane</keyword>
<dbReference type="Proteomes" id="UP000619260">
    <property type="component" value="Unassembled WGS sequence"/>
</dbReference>
<dbReference type="PANTHER" id="PTHR32089">
    <property type="entry name" value="METHYL-ACCEPTING CHEMOTAXIS PROTEIN MCPB"/>
    <property type="match status" value="1"/>
</dbReference>
<proteinExistence type="inferred from homology"/>
<evidence type="ECO:0000256" key="4">
    <source>
        <dbReference type="ARBA" id="ARBA00029447"/>
    </source>
</evidence>
<feature type="domain" description="Methyl-accepting transducer" evidence="7">
    <location>
        <begin position="447"/>
        <end position="687"/>
    </location>
</feature>
<keyword evidence="10" id="KW-1185">Reference proteome</keyword>
<dbReference type="SMART" id="SM00304">
    <property type="entry name" value="HAMP"/>
    <property type="match status" value="1"/>
</dbReference>
<evidence type="ECO:0000313" key="9">
    <source>
        <dbReference type="EMBL" id="GIJ46610.1"/>
    </source>
</evidence>
<dbReference type="Pfam" id="PF17201">
    <property type="entry name" value="Cache_3-Cache_2"/>
    <property type="match status" value="1"/>
</dbReference>
<keyword evidence="3 5" id="KW-0807">Transducer</keyword>
<evidence type="ECO:0000256" key="2">
    <source>
        <dbReference type="ARBA" id="ARBA00022989"/>
    </source>
</evidence>
<dbReference type="InterPro" id="IPR003660">
    <property type="entry name" value="HAMP_dom"/>
</dbReference>
<dbReference type="PROSITE" id="PS50111">
    <property type="entry name" value="CHEMOTAXIS_TRANSDUC_2"/>
    <property type="match status" value="1"/>
</dbReference>
<keyword evidence="2 6" id="KW-1133">Transmembrane helix</keyword>
<feature type="domain" description="HAMP" evidence="8">
    <location>
        <begin position="390"/>
        <end position="442"/>
    </location>
</feature>
<organism evidence="9 10">
    <name type="scientific">Virgisporangium aliadipatigenens</name>
    <dbReference type="NCBI Taxonomy" id="741659"/>
    <lineage>
        <taxon>Bacteria</taxon>
        <taxon>Bacillati</taxon>
        <taxon>Actinomycetota</taxon>
        <taxon>Actinomycetes</taxon>
        <taxon>Micromonosporales</taxon>
        <taxon>Micromonosporaceae</taxon>
        <taxon>Virgisporangium</taxon>
    </lineage>
</organism>
<name>A0A8J3YME9_9ACTN</name>
<dbReference type="PRINTS" id="PR00260">
    <property type="entry name" value="CHEMTRNSDUCR"/>
</dbReference>
<dbReference type="SUPFAM" id="SSF103190">
    <property type="entry name" value="Sensory domain-like"/>
    <property type="match status" value="1"/>
</dbReference>